<organism evidence="1 2">
    <name type="scientific">Dokdonella fugitiva</name>
    <dbReference type="NCBI Taxonomy" id="328517"/>
    <lineage>
        <taxon>Bacteria</taxon>
        <taxon>Pseudomonadati</taxon>
        <taxon>Pseudomonadota</taxon>
        <taxon>Gammaproteobacteria</taxon>
        <taxon>Lysobacterales</taxon>
        <taxon>Rhodanobacteraceae</taxon>
        <taxon>Dokdonella</taxon>
    </lineage>
</organism>
<accession>A0A4R2I1E5</accession>
<evidence type="ECO:0000313" key="2">
    <source>
        <dbReference type="Proteomes" id="UP000294862"/>
    </source>
</evidence>
<dbReference type="EMBL" id="SLWQ01000009">
    <property type="protein sequence ID" value="TCO37774.1"/>
    <property type="molecule type" value="Genomic_DNA"/>
</dbReference>
<reference evidence="1 2" key="1">
    <citation type="journal article" date="2015" name="Stand. Genomic Sci.">
        <title>Genomic Encyclopedia of Bacterial and Archaeal Type Strains, Phase III: the genomes of soil and plant-associated and newly described type strains.</title>
        <authorList>
            <person name="Whitman W.B."/>
            <person name="Woyke T."/>
            <person name="Klenk H.P."/>
            <person name="Zhou Y."/>
            <person name="Lilburn T.G."/>
            <person name="Beck B.J."/>
            <person name="De Vos P."/>
            <person name="Vandamme P."/>
            <person name="Eisen J.A."/>
            <person name="Garrity G."/>
            <person name="Hugenholtz P."/>
            <person name="Kyrpides N.C."/>
        </authorList>
    </citation>
    <scope>NUCLEOTIDE SEQUENCE [LARGE SCALE GENOMIC DNA]</scope>
    <source>
        <strain evidence="1 2">A3</strain>
    </source>
</reference>
<evidence type="ECO:0000313" key="1">
    <source>
        <dbReference type="EMBL" id="TCO37774.1"/>
    </source>
</evidence>
<proteinExistence type="predicted"/>
<gene>
    <name evidence="1" type="ORF">EV148_109127</name>
</gene>
<dbReference type="Proteomes" id="UP000294862">
    <property type="component" value="Unassembled WGS sequence"/>
</dbReference>
<keyword evidence="2" id="KW-1185">Reference proteome</keyword>
<protein>
    <submittedName>
        <fullName evidence="1">Uncharacterized protein</fullName>
    </submittedName>
</protein>
<dbReference type="AlphaFoldDB" id="A0A4R2I1E5"/>
<sequence>MPDRSLTAQRVQLYQYQANLATLKTSDTVLGSLLSLSA</sequence>
<name>A0A4R2I1E5_9GAMM</name>
<comment type="caution">
    <text evidence="1">The sequence shown here is derived from an EMBL/GenBank/DDBJ whole genome shotgun (WGS) entry which is preliminary data.</text>
</comment>